<keyword evidence="1" id="KW-1133">Transmembrane helix</keyword>
<dbReference type="Proteomes" id="UP001054252">
    <property type="component" value="Unassembled WGS sequence"/>
</dbReference>
<dbReference type="AlphaFoldDB" id="A0AAV5JNW3"/>
<dbReference type="EMBL" id="BPVZ01000037">
    <property type="protein sequence ID" value="GKV13079.1"/>
    <property type="molecule type" value="Genomic_DNA"/>
</dbReference>
<evidence type="ECO:0000313" key="3">
    <source>
        <dbReference type="Proteomes" id="UP001054252"/>
    </source>
</evidence>
<sequence length="36" mass="3697">MFGSGSGQLYLGVKVSGITMLSILGSVSTTLVHSIR</sequence>
<reference evidence="2 3" key="1">
    <citation type="journal article" date="2021" name="Commun. Biol.">
        <title>The genome of Shorea leprosula (Dipterocarpaceae) highlights the ecological relevance of drought in aseasonal tropical rainforests.</title>
        <authorList>
            <person name="Ng K.K.S."/>
            <person name="Kobayashi M.J."/>
            <person name="Fawcett J.A."/>
            <person name="Hatakeyama M."/>
            <person name="Paape T."/>
            <person name="Ng C.H."/>
            <person name="Ang C.C."/>
            <person name="Tnah L.H."/>
            <person name="Lee C.T."/>
            <person name="Nishiyama T."/>
            <person name="Sese J."/>
            <person name="O'Brien M.J."/>
            <person name="Copetti D."/>
            <person name="Mohd Noor M.I."/>
            <person name="Ong R.C."/>
            <person name="Putra M."/>
            <person name="Sireger I.Z."/>
            <person name="Indrioko S."/>
            <person name="Kosugi Y."/>
            <person name="Izuno A."/>
            <person name="Isagi Y."/>
            <person name="Lee S.L."/>
            <person name="Shimizu K.K."/>
        </authorList>
    </citation>
    <scope>NUCLEOTIDE SEQUENCE [LARGE SCALE GENOMIC DNA]</scope>
    <source>
        <strain evidence="2">214</strain>
    </source>
</reference>
<comment type="caution">
    <text evidence="2">The sequence shown here is derived from an EMBL/GenBank/DDBJ whole genome shotgun (WGS) entry which is preliminary data.</text>
</comment>
<gene>
    <name evidence="2" type="ORF">SLEP1_g24146</name>
</gene>
<evidence type="ECO:0000313" key="2">
    <source>
        <dbReference type="EMBL" id="GKV13079.1"/>
    </source>
</evidence>
<feature type="transmembrane region" description="Helical" evidence="1">
    <location>
        <begin position="12"/>
        <end position="32"/>
    </location>
</feature>
<organism evidence="2 3">
    <name type="scientific">Rubroshorea leprosula</name>
    <dbReference type="NCBI Taxonomy" id="152421"/>
    <lineage>
        <taxon>Eukaryota</taxon>
        <taxon>Viridiplantae</taxon>
        <taxon>Streptophyta</taxon>
        <taxon>Embryophyta</taxon>
        <taxon>Tracheophyta</taxon>
        <taxon>Spermatophyta</taxon>
        <taxon>Magnoliopsida</taxon>
        <taxon>eudicotyledons</taxon>
        <taxon>Gunneridae</taxon>
        <taxon>Pentapetalae</taxon>
        <taxon>rosids</taxon>
        <taxon>malvids</taxon>
        <taxon>Malvales</taxon>
        <taxon>Dipterocarpaceae</taxon>
        <taxon>Rubroshorea</taxon>
    </lineage>
</organism>
<proteinExistence type="predicted"/>
<protein>
    <submittedName>
        <fullName evidence="2">Uncharacterized protein</fullName>
    </submittedName>
</protein>
<evidence type="ECO:0000256" key="1">
    <source>
        <dbReference type="SAM" id="Phobius"/>
    </source>
</evidence>
<keyword evidence="1" id="KW-0472">Membrane</keyword>
<keyword evidence="1" id="KW-0812">Transmembrane</keyword>
<keyword evidence="3" id="KW-1185">Reference proteome</keyword>
<accession>A0AAV5JNW3</accession>
<name>A0AAV5JNW3_9ROSI</name>